<dbReference type="OrthoDB" id="10528887at2759"/>
<dbReference type="Proteomes" id="UP000663855">
    <property type="component" value="Unassembled WGS sequence"/>
</dbReference>
<keyword evidence="2" id="KW-0732">Signal</keyword>
<keyword evidence="1" id="KW-0812">Transmembrane</keyword>
<comment type="caution">
    <text evidence="5">The sequence shown here is derived from an EMBL/GenBank/DDBJ whole genome shotgun (WGS) entry which is preliminary data.</text>
</comment>
<evidence type="ECO:0000313" key="5">
    <source>
        <dbReference type="EMBL" id="CAF2097686.1"/>
    </source>
</evidence>
<name>A0A816T801_9BILA</name>
<evidence type="ECO:0000313" key="4">
    <source>
        <dbReference type="EMBL" id="CAF1686996.1"/>
    </source>
</evidence>
<feature type="transmembrane region" description="Helical" evidence="1">
    <location>
        <begin position="86"/>
        <end position="105"/>
    </location>
</feature>
<sequence>MGFSRRKIQIMTIILILMVEDLQVYQIIDVQMNIHQLLVRNLESHLIAIFFTAGAEDDDDYNAFFGSDEETARTTNHNLGQDKNTLAFILFFLQLLHHGIQIILIQ</sequence>
<evidence type="ECO:0000313" key="3">
    <source>
        <dbReference type="EMBL" id="CAF1627309.1"/>
    </source>
</evidence>
<accession>A0A816T801</accession>
<evidence type="ECO:0000313" key="6">
    <source>
        <dbReference type="Proteomes" id="UP000663824"/>
    </source>
</evidence>
<keyword evidence="1" id="KW-1133">Transmembrane helix</keyword>
<dbReference type="Proteomes" id="UP000663834">
    <property type="component" value="Unassembled WGS sequence"/>
</dbReference>
<dbReference type="EMBL" id="CAJNOV010019082">
    <property type="protein sequence ID" value="CAF1627309.1"/>
    <property type="molecule type" value="Genomic_DNA"/>
</dbReference>
<proteinExistence type="predicted"/>
<gene>
    <name evidence="3" type="ORF">CJN711_LOCUS38868</name>
    <name evidence="4" type="ORF">KQP761_LOCUS39018</name>
    <name evidence="5" type="ORF">MBJ925_LOCUS21701</name>
</gene>
<keyword evidence="1" id="KW-0472">Membrane</keyword>
<dbReference type="Proteomes" id="UP000663824">
    <property type="component" value="Unassembled WGS sequence"/>
</dbReference>
<evidence type="ECO:0000256" key="2">
    <source>
        <dbReference type="SAM" id="SignalP"/>
    </source>
</evidence>
<organism evidence="5 6">
    <name type="scientific">Rotaria magnacalcarata</name>
    <dbReference type="NCBI Taxonomy" id="392030"/>
    <lineage>
        <taxon>Eukaryota</taxon>
        <taxon>Metazoa</taxon>
        <taxon>Spiralia</taxon>
        <taxon>Gnathifera</taxon>
        <taxon>Rotifera</taxon>
        <taxon>Eurotatoria</taxon>
        <taxon>Bdelloidea</taxon>
        <taxon>Philodinida</taxon>
        <taxon>Philodinidae</taxon>
        <taxon>Rotaria</taxon>
    </lineage>
</organism>
<dbReference type="EMBL" id="CAJNRE010011006">
    <property type="protein sequence ID" value="CAF2097686.1"/>
    <property type="molecule type" value="Genomic_DNA"/>
</dbReference>
<feature type="signal peptide" evidence="2">
    <location>
        <begin position="1"/>
        <end position="26"/>
    </location>
</feature>
<feature type="chain" id="PRO_5036413189" evidence="2">
    <location>
        <begin position="27"/>
        <end position="106"/>
    </location>
</feature>
<protein>
    <submittedName>
        <fullName evidence="5">Uncharacterized protein</fullName>
    </submittedName>
</protein>
<reference evidence="5" key="1">
    <citation type="submission" date="2021-02" db="EMBL/GenBank/DDBJ databases">
        <authorList>
            <person name="Nowell W R."/>
        </authorList>
    </citation>
    <scope>NUCLEOTIDE SEQUENCE</scope>
</reference>
<dbReference type="EMBL" id="CAJNOW010022210">
    <property type="protein sequence ID" value="CAF1686996.1"/>
    <property type="molecule type" value="Genomic_DNA"/>
</dbReference>
<evidence type="ECO:0000256" key="1">
    <source>
        <dbReference type="SAM" id="Phobius"/>
    </source>
</evidence>
<dbReference type="AlphaFoldDB" id="A0A816T801"/>